<feature type="transmembrane region" description="Helical" evidence="1">
    <location>
        <begin position="64"/>
        <end position="87"/>
    </location>
</feature>
<evidence type="ECO:0000256" key="1">
    <source>
        <dbReference type="SAM" id="Phobius"/>
    </source>
</evidence>
<name>A0A4Q7IJ24_9GAMM</name>
<sequence length="148" mass="16610">MVKPFEVSRNLNRLELTRSKKSETIGLILSGMFFSEFLISVINTDFSSVDSISSFSSLVIENPSYLFVGLLGGIVFAQVCSCLKFILIGEKYIFDVASEKVTRNKKSFVNFADIETIQIRVFSGDADTYGLTLLWYQKLVKQPNEAPV</sequence>
<dbReference type="EMBL" id="PPSX01000093">
    <property type="protein sequence ID" value="RZQ51585.1"/>
    <property type="molecule type" value="Genomic_DNA"/>
</dbReference>
<keyword evidence="1" id="KW-0472">Membrane</keyword>
<gene>
    <name evidence="2" type="ORF">C1E23_18690</name>
</gene>
<keyword evidence="1" id="KW-1133">Transmembrane helix</keyword>
<evidence type="ECO:0000313" key="3">
    <source>
        <dbReference type="Proteomes" id="UP000291338"/>
    </source>
</evidence>
<dbReference type="Proteomes" id="UP000291338">
    <property type="component" value="Unassembled WGS sequence"/>
</dbReference>
<protein>
    <submittedName>
        <fullName evidence="2">Uncharacterized protein</fullName>
    </submittedName>
</protein>
<feature type="transmembrane region" description="Helical" evidence="1">
    <location>
        <begin position="25"/>
        <end position="44"/>
    </location>
</feature>
<reference evidence="2 3" key="1">
    <citation type="submission" date="2018-01" db="EMBL/GenBank/DDBJ databases">
        <title>Co-occurrence of chitin degradation, pigmentation and bioactivity in marine Pseudoalteromonas.</title>
        <authorList>
            <person name="Paulsen S."/>
            <person name="Gram L."/>
            <person name="Machado H."/>
        </authorList>
    </citation>
    <scope>NUCLEOTIDE SEQUENCE [LARGE SCALE GENOMIC DNA]</scope>
    <source>
        <strain evidence="2 3">S3898</strain>
    </source>
</reference>
<evidence type="ECO:0000313" key="2">
    <source>
        <dbReference type="EMBL" id="RZQ51585.1"/>
    </source>
</evidence>
<organism evidence="2 3">
    <name type="scientific">Pseudoalteromonas phenolica</name>
    <dbReference type="NCBI Taxonomy" id="161398"/>
    <lineage>
        <taxon>Bacteria</taxon>
        <taxon>Pseudomonadati</taxon>
        <taxon>Pseudomonadota</taxon>
        <taxon>Gammaproteobacteria</taxon>
        <taxon>Alteromonadales</taxon>
        <taxon>Pseudoalteromonadaceae</taxon>
        <taxon>Pseudoalteromonas</taxon>
    </lineage>
</organism>
<keyword evidence="1" id="KW-0812">Transmembrane</keyword>
<proteinExistence type="predicted"/>
<accession>A0A4Q7IJ24</accession>
<dbReference type="RefSeq" id="WP_130257006.1">
    <property type="nucleotide sequence ID" value="NZ_PPSX01000093.1"/>
</dbReference>
<comment type="caution">
    <text evidence="2">The sequence shown here is derived from an EMBL/GenBank/DDBJ whole genome shotgun (WGS) entry which is preliminary data.</text>
</comment>
<dbReference type="AlphaFoldDB" id="A0A4Q7IJ24"/>